<sequence length="256" mass="29798">MDSPSPLPFQPSDLYGNWLDLPLDLTSSILRRLDTIKILTSAQMVCLHWRNVCKDASMWHTLNMGHWDSWRHLLNCVYRKICRRAFYLSRGQLVRIEVGRFCDENLLKYITESSSELRYLGVVNWCFKISDKELSEIAANIPLLEELEISYCRLITENFLKVVGHNCSHSKSLKLRREVWGDGPFEECDRWAVAIAKNMLGLVRLQPDGNSLTNDGVQVILKGCPHLQSLELRHCRYVTKKGEFERWCSQQVRNLQ</sequence>
<dbReference type="Pfam" id="PF12937">
    <property type="entry name" value="F-box-like"/>
    <property type="match status" value="1"/>
</dbReference>
<feature type="non-terminal residue" evidence="2">
    <location>
        <position position="256"/>
    </location>
</feature>
<comment type="caution">
    <text evidence="2">The sequence shown here is derived from an EMBL/GenBank/DDBJ whole genome shotgun (WGS) entry which is preliminary data.</text>
</comment>
<dbReference type="PANTHER" id="PTHR38926:SF2">
    <property type="entry name" value="F-BOX_LRR-REPEAT PROTEIN 21-RELATED"/>
    <property type="match status" value="1"/>
</dbReference>
<dbReference type="PROSITE" id="PS50181">
    <property type="entry name" value="FBOX"/>
    <property type="match status" value="1"/>
</dbReference>
<dbReference type="InterPro" id="IPR001810">
    <property type="entry name" value="F-box_dom"/>
</dbReference>
<dbReference type="PANTHER" id="PTHR38926">
    <property type="entry name" value="F-BOX DOMAIN CONTAINING PROTEIN, EXPRESSED"/>
    <property type="match status" value="1"/>
</dbReference>
<name>A0A922DXH3_CARIL</name>
<proteinExistence type="predicted"/>
<accession>A0A922DXH3</accession>
<gene>
    <name evidence="2" type="ORF">I3842_10G086800</name>
</gene>
<feature type="domain" description="F-box" evidence="1">
    <location>
        <begin position="15"/>
        <end position="62"/>
    </location>
</feature>
<dbReference type="EMBL" id="CM031834">
    <property type="protein sequence ID" value="KAG6691937.1"/>
    <property type="molecule type" value="Genomic_DNA"/>
</dbReference>
<dbReference type="AlphaFoldDB" id="A0A922DXH3"/>
<evidence type="ECO:0000259" key="1">
    <source>
        <dbReference type="PROSITE" id="PS50181"/>
    </source>
</evidence>
<protein>
    <recommendedName>
        <fullName evidence="1">F-box domain-containing protein</fullName>
    </recommendedName>
</protein>
<reference evidence="2" key="1">
    <citation type="submission" date="2021-01" db="EMBL/GenBank/DDBJ databases">
        <authorList>
            <person name="Lovell J.T."/>
            <person name="Bentley N."/>
            <person name="Bhattarai G."/>
            <person name="Jenkins J.W."/>
            <person name="Sreedasyam A."/>
            <person name="Alarcon Y."/>
            <person name="Bock C."/>
            <person name="Boston L."/>
            <person name="Carlson J."/>
            <person name="Cervantes K."/>
            <person name="Clermont K."/>
            <person name="Krom N."/>
            <person name="Kubenka K."/>
            <person name="Mamidi S."/>
            <person name="Mattison C."/>
            <person name="Monteros M."/>
            <person name="Pisani C."/>
            <person name="Plott C."/>
            <person name="Rajasekar S."/>
            <person name="Rhein H.S."/>
            <person name="Rohla C."/>
            <person name="Song M."/>
            <person name="Hilaire R.S."/>
            <person name="Shu S."/>
            <person name="Wells L."/>
            <person name="Wang X."/>
            <person name="Webber J."/>
            <person name="Heerema R.J."/>
            <person name="Klein P."/>
            <person name="Conner P."/>
            <person name="Grauke L."/>
            <person name="Grimwood J."/>
            <person name="Schmutz J."/>
            <person name="Randall J.J."/>
        </authorList>
    </citation>
    <scope>NUCLEOTIDE SEQUENCE</scope>
    <source>
        <tissue evidence="2">Leaf</tissue>
    </source>
</reference>
<evidence type="ECO:0000313" key="3">
    <source>
        <dbReference type="Proteomes" id="UP000811246"/>
    </source>
</evidence>
<dbReference type="Proteomes" id="UP000811246">
    <property type="component" value="Chromosome 10"/>
</dbReference>
<evidence type="ECO:0000313" key="2">
    <source>
        <dbReference type="EMBL" id="KAG6691937.1"/>
    </source>
</evidence>
<dbReference type="CDD" id="cd22164">
    <property type="entry name" value="F-box_AtSKIP19-like"/>
    <property type="match status" value="1"/>
</dbReference>
<organism evidence="2 3">
    <name type="scientific">Carya illinoinensis</name>
    <name type="common">Pecan</name>
    <dbReference type="NCBI Taxonomy" id="32201"/>
    <lineage>
        <taxon>Eukaryota</taxon>
        <taxon>Viridiplantae</taxon>
        <taxon>Streptophyta</taxon>
        <taxon>Embryophyta</taxon>
        <taxon>Tracheophyta</taxon>
        <taxon>Spermatophyta</taxon>
        <taxon>Magnoliopsida</taxon>
        <taxon>eudicotyledons</taxon>
        <taxon>Gunneridae</taxon>
        <taxon>Pentapetalae</taxon>
        <taxon>rosids</taxon>
        <taxon>fabids</taxon>
        <taxon>Fagales</taxon>
        <taxon>Juglandaceae</taxon>
        <taxon>Carya</taxon>
    </lineage>
</organism>